<evidence type="ECO:0000313" key="2">
    <source>
        <dbReference type="EMBL" id="ANB74875.1"/>
    </source>
</evidence>
<keyword evidence="1" id="KW-0472">Membrane</keyword>
<name>A0A160FPW0_9BURK</name>
<dbReference type="EMBL" id="CP014579">
    <property type="protein sequence ID" value="ANB74875.1"/>
    <property type="molecule type" value="Genomic_DNA"/>
</dbReference>
<accession>A0A160FPW0</accession>
<keyword evidence="1" id="KW-0812">Transmembrane</keyword>
<keyword evidence="3" id="KW-1185">Reference proteome</keyword>
<reference evidence="2 3" key="1">
    <citation type="journal article" date="2016" name="Gene">
        <title>PacBio SMRT assembly of a complex multi-replicon genome reveals chlorocatechol degradative operon in a region of genome plasticity.</title>
        <authorList>
            <person name="Ricker N."/>
            <person name="Shen S.Y."/>
            <person name="Goordial J."/>
            <person name="Jin S."/>
            <person name="Fulthorpe R.R."/>
        </authorList>
    </citation>
    <scope>NUCLEOTIDE SEQUENCE [LARGE SCALE GENOMIC DNA]</scope>
    <source>
        <strain evidence="2 3">OLGA172</strain>
    </source>
</reference>
<proteinExistence type="predicted"/>
<dbReference type="AlphaFoldDB" id="A0A160FPW0"/>
<keyword evidence="1" id="KW-1133">Transmembrane helix</keyword>
<dbReference type="RefSeq" id="WP_063498179.1">
    <property type="nucleotide sequence ID" value="NZ_CP014579.1"/>
</dbReference>
<evidence type="ECO:0000256" key="1">
    <source>
        <dbReference type="SAM" id="Phobius"/>
    </source>
</evidence>
<sequence length="427" mass="45810">MAVNFSLLPPEYPVPDKAPSPFLSSIVFVVLALCGVAFALWSWPRNEKTQTVWFWFCVVVIPVCLSAAIVLRRFSHFYKRRSEALTHNRLSKVYADTVFEVASVPLAVLAAGYRLHADEQENTFEAIVARSAKPPTRQARDSHEMIVASCLEPVAAALTFDDEERQGIVLGWILHSFAPAVAEGLDAVPARVPVEVYLDINSAVLSGEAIQAIWQRIAARVWPSRLNVQPVIEPSGGPWLADTILDRANPVQRDVVTLLISVTLNRLRTADPEPGSAEAAAMILLCPAALARTEQLPVAGWLHRPQVDTSIQPGGVLHYALKWGGTAGAAVGGTIQTGFDERSAAQLRIGLQAAGRSGNGASSDFALETLAGNTGPTASWLATVLALGRANACAAPYIAGIQSEGRILLAVLAPAENHMQQDRQVDA</sequence>
<dbReference type="KEGG" id="buz:AYM40_20695"/>
<feature type="transmembrane region" description="Helical" evidence="1">
    <location>
        <begin position="53"/>
        <end position="71"/>
    </location>
</feature>
<organism evidence="2 3">
    <name type="scientific">Paraburkholderia phytofirmans OLGA172</name>
    <dbReference type="NCBI Taxonomy" id="1417228"/>
    <lineage>
        <taxon>Bacteria</taxon>
        <taxon>Pseudomonadati</taxon>
        <taxon>Pseudomonadota</taxon>
        <taxon>Betaproteobacteria</taxon>
        <taxon>Burkholderiales</taxon>
        <taxon>Burkholderiaceae</taxon>
        <taxon>Paraburkholderia</taxon>
    </lineage>
</organism>
<gene>
    <name evidence="2" type="ORF">AYM40_20695</name>
</gene>
<dbReference type="OrthoDB" id="8577941at2"/>
<protein>
    <submittedName>
        <fullName evidence="2">Uncharacterized protein</fullName>
    </submittedName>
</protein>
<evidence type="ECO:0000313" key="3">
    <source>
        <dbReference type="Proteomes" id="UP000076852"/>
    </source>
</evidence>
<dbReference type="STRING" id="1804984.AYM40_20695"/>
<dbReference type="Proteomes" id="UP000076852">
    <property type="component" value="Chromosome 2"/>
</dbReference>
<feature type="transmembrane region" description="Helical" evidence="1">
    <location>
        <begin position="21"/>
        <end position="41"/>
    </location>
</feature>